<feature type="domain" description="PDZ" evidence="7">
    <location>
        <begin position="122"/>
        <end position="190"/>
    </location>
</feature>
<dbReference type="CDD" id="cd06782">
    <property type="entry name" value="cpPDZ_CPP-like"/>
    <property type="match status" value="1"/>
</dbReference>
<dbReference type="GO" id="GO:0007165">
    <property type="term" value="P:signal transduction"/>
    <property type="evidence" value="ECO:0007669"/>
    <property type="project" value="TreeGrafter"/>
</dbReference>
<dbReference type="PROSITE" id="PS50106">
    <property type="entry name" value="PDZ"/>
    <property type="match status" value="1"/>
</dbReference>
<dbReference type="SMART" id="SM00228">
    <property type="entry name" value="PDZ"/>
    <property type="match status" value="1"/>
</dbReference>
<dbReference type="FunFam" id="2.30.42.10:FF:000063">
    <property type="entry name" value="Peptidase, S41 family"/>
    <property type="match status" value="1"/>
</dbReference>
<dbReference type="Gene3D" id="3.30.750.44">
    <property type="match status" value="1"/>
</dbReference>
<sequence length="419" mass="46294">MDKNKFKNRIFKDIFFISSIVLLVLFSFFAGIYIAGKSDYIRDASIRKIEYVGDVIINNKENEGGIEKDVDFKLFWDVWDSLKLQYVDREELSEKKMFYGAIHGMVASLGDPYTVFMEPKIAKEFEEDLAGTFEGIGAEIGIKNDILTIIAPLPDMPAEIAGLKAGDKILAINDESTSGISIDEAVNKIRGPKGTDVILSVARNGVDGLQKITITRGAISVKSVRSTLRDDNIFIIKITNFNGDTEDLFNDAVKEVIAKEPRGIILDLRNNPGGYLDTAIEVSSEWVEDGLIVTEQYNEEKKTEHLSRGRARLKTYKTVVLVNQGSASASEIVSGALQDYGLAKIVGKTTFGKGSVQILNNFFDGSSVKITVAKWLTPKGRSINDEGIAPDIEIDLTSDDYNNDQDPQLEEAVNILLNN</sequence>
<comment type="similarity">
    <text evidence="1 5">Belongs to the peptidase S41A family.</text>
</comment>
<dbReference type="InterPro" id="IPR005151">
    <property type="entry name" value="Tail-specific_protease"/>
</dbReference>
<organism evidence="8 9">
    <name type="scientific">Candidatus Falkowbacteria bacterium RIFOXYD2_FULL_34_120</name>
    <dbReference type="NCBI Taxonomy" id="1798007"/>
    <lineage>
        <taxon>Bacteria</taxon>
        <taxon>Candidatus Falkowiibacteriota</taxon>
    </lineage>
</organism>
<dbReference type="Gene3D" id="3.90.226.10">
    <property type="entry name" value="2-enoyl-CoA Hydratase, Chain A, domain 1"/>
    <property type="match status" value="1"/>
</dbReference>
<name>A0A1F5TQ23_9BACT</name>
<evidence type="ECO:0000313" key="9">
    <source>
        <dbReference type="Proteomes" id="UP000177579"/>
    </source>
</evidence>
<evidence type="ECO:0000256" key="1">
    <source>
        <dbReference type="ARBA" id="ARBA00009179"/>
    </source>
</evidence>
<comment type="caution">
    <text evidence="8">The sequence shown here is derived from an EMBL/GenBank/DDBJ whole genome shotgun (WGS) entry which is preliminary data.</text>
</comment>
<evidence type="ECO:0000259" key="7">
    <source>
        <dbReference type="PROSITE" id="PS50106"/>
    </source>
</evidence>
<dbReference type="InterPro" id="IPR004447">
    <property type="entry name" value="Peptidase_S41A"/>
</dbReference>
<dbReference type="NCBIfam" id="TIGR00225">
    <property type="entry name" value="prc"/>
    <property type="match status" value="1"/>
</dbReference>
<evidence type="ECO:0000256" key="6">
    <source>
        <dbReference type="SAM" id="Phobius"/>
    </source>
</evidence>
<dbReference type="InterPro" id="IPR036034">
    <property type="entry name" value="PDZ_sf"/>
</dbReference>
<gene>
    <name evidence="8" type="ORF">A2531_03205</name>
</gene>
<dbReference type="CDD" id="cd07560">
    <property type="entry name" value="Peptidase_S41_CPP"/>
    <property type="match status" value="1"/>
</dbReference>
<evidence type="ECO:0000313" key="8">
    <source>
        <dbReference type="EMBL" id="OGF41065.1"/>
    </source>
</evidence>
<keyword evidence="4 5" id="KW-0720">Serine protease</keyword>
<dbReference type="Pfam" id="PF17820">
    <property type="entry name" value="PDZ_6"/>
    <property type="match status" value="1"/>
</dbReference>
<dbReference type="PANTHER" id="PTHR32060:SF30">
    <property type="entry name" value="CARBOXY-TERMINAL PROCESSING PROTEASE CTPA"/>
    <property type="match status" value="1"/>
</dbReference>
<evidence type="ECO:0000256" key="3">
    <source>
        <dbReference type="ARBA" id="ARBA00022801"/>
    </source>
</evidence>
<dbReference type="Pfam" id="PF03572">
    <property type="entry name" value="Peptidase_S41"/>
    <property type="match status" value="1"/>
</dbReference>
<reference evidence="8 9" key="1">
    <citation type="journal article" date="2016" name="Nat. Commun.">
        <title>Thousands of microbial genomes shed light on interconnected biogeochemical processes in an aquifer system.</title>
        <authorList>
            <person name="Anantharaman K."/>
            <person name="Brown C.T."/>
            <person name="Hug L.A."/>
            <person name="Sharon I."/>
            <person name="Castelle C.J."/>
            <person name="Probst A.J."/>
            <person name="Thomas B.C."/>
            <person name="Singh A."/>
            <person name="Wilkins M.J."/>
            <person name="Karaoz U."/>
            <person name="Brodie E.L."/>
            <person name="Williams K.H."/>
            <person name="Hubbard S.S."/>
            <person name="Banfield J.F."/>
        </authorList>
    </citation>
    <scope>NUCLEOTIDE SEQUENCE [LARGE SCALE GENOMIC DNA]</scope>
</reference>
<dbReference type="SUPFAM" id="SSF52096">
    <property type="entry name" value="ClpP/crotonase"/>
    <property type="match status" value="1"/>
</dbReference>
<dbReference type="GO" id="GO:0030288">
    <property type="term" value="C:outer membrane-bounded periplasmic space"/>
    <property type="evidence" value="ECO:0007669"/>
    <property type="project" value="TreeGrafter"/>
</dbReference>
<dbReference type="Gene3D" id="2.30.42.10">
    <property type="match status" value="1"/>
</dbReference>
<evidence type="ECO:0000256" key="2">
    <source>
        <dbReference type="ARBA" id="ARBA00022670"/>
    </source>
</evidence>
<dbReference type="GO" id="GO:0008236">
    <property type="term" value="F:serine-type peptidase activity"/>
    <property type="evidence" value="ECO:0007669"/>
    <property type="project" value="UniProtKB-KW"/>
</dbReference>
<dbReference type="GO" id="GO:0006508">
    <property type="term" value="P:proteolysis"/>
    <property type="evidence" value="ECO:0007669"/>
    <property type="project" value="UniProtKB-KW"/>
</dbReference>
<protein>
    <recommendedName>
        <fullName evidence="7">PDZ domain-containing protein</fullName>
    </recommendedName>
</protein>
<dbReference type="InterPro" id="IPR055210">
    <property type="entry name" value="CtpA/B_N"/>
</dbReference>
<keyword evidence="6" id="KW-1133">Transmembrane helix</keyword>
<keyword evidence="2 5" id="KW-0645">Protease</keyword>
<proteinExistence type="inferred from homology"/>
<feature type="transmembrane region" description="Helical" evidence="6">
    <location>
        <begin position="14"/>
        <end position="36"/>
    </location>
</feature>
<keyword evidence="6" id="KW-0472">Membrane</keyword>
<evidence type="ECO:0000256" key="4">
    <source>
        <dbReference type="ARBA" id="ARBA00022825"/>
    </source>
</evidence>
<dbReference type="SMART" id="SM00245">
    <property type="entry name" value="TSPc"/>
    <property type="match status" value="1"/>
</dbReference>
<dbReference type="EMBL" id="MFGO01000014">
    <property type="protein sequence ID" value="OGF41065.1"/>
    <property type="molecule type" value="Genomic_DNA"/>
</dbReference>
<accession>A0A1F5TQ23</accession>
<evidence type="ECO:0000256" key="5">
    <source>
        <dbReference type="RuleBase" id="RU004404"/>
    </source>
</evidence>
<dbReference type="PANTHER" id="PTHR32060">
    <property type="entry name" value="TAIL-SPECIFIC PROTEASE"/>
    <property type="match status" value="1"/>
</dbReference>
<dbReference type="InterPro" id="IPR041489">
    <property type="entry name" value="PDZ_6"/>
</dbReference>
<dbReference type="SUPFAM" id="SSF50156">
    <property type="entry name" value="PDZ domain-like"/>
    <property type="match status" value="1"/>
</dbReference>
<keyword evidence="6" id="KW-0812">Transmembrane</keyword>
<dbReference type="Proteomes" id="UP000177579">
    <property type="component" value="Unassembled WGS sequence"/>
</dbReference>
<keyword evidence="3 5" id="KW-0378">Hydrolase</keyword>
<dbReference type="InterPro" id="IPR001478">
    <property type="entry name" value="PDZ"/>
</dbReference>
<dbReference type="InterPro" id="IPR029045">
    <property type="entry name" value="ClpP/crotonase-like_dom_sf"/>
</dbReference>
<dbReference type="GO" id="GO:0004175">
    <property type="term" value="F:endopeptidase activity"/>
    <property type="evidence" value="ECO:0007669"/>
    <property type="project" value="TreeGrafter"/>
</dbReference>
<dbReference type="Pfam" id="PF22694">
    <property type="entry name" value="CtpB_N-like"/>
    <property type="match status" value="1"/>
</dbReference>
<dbReference type="AlphaFoldDB" id="A0A1F5TQ23"/>